<evidence type="ECO:0000256" key="6">
    <source>
        <dbReference type="ARBA" id="ARBA00023098"/>
    </source>
</evidence>
<dbReference type="GO" id="GO:0005829">
    <property type="term" value="C:cytosol"/>
    <property type="evidence" value="ECO:0007669"/>
    <property type="project" value="TreeGrafter"/>
</dbReference>
<proteinExistence type="inferred from homology"/>
<evidence type="ECO:0000256" key="1">
    <source>
        <dbReference type="ARBA" id="ARBA00008780"/>
    </source>
</evidence>
<evidence type="ECO:0000259" key="10">
    <source>
        <dbReference type="PROSITE" id="PS51210"/>
    </source>
</evidence>
<feature type="domain" description="PLA2c" evidence="10">
    <location>
        <begin position="26"/>
        <end position="508"/>
    </location>
</feature>
<keyword evidence="12" id="KW-1185">Reference proteome</keyword>
<dbReference type="GO" id="GO:0016740">
    <property type="term" value="F:transferase activity"/>
    <property type="evidence" value="ECO:0007669"/>
    <property type="project" value="UniProtKB-KW"/>
</dbReference>
<keyword evidence="4 8" id="KW-0378">Hydrolase</keyword>
<reference evidence="11" key="1">
    <citation type="journal article" date="2021" name="IMA Fungus">
        <title>Genomic characterization of three marine fungi, including Emericellopsis atlantica sp. nov. with signatures of a generalist lifestyle and marine biomass degradation.</title>
        <authorList>
            <person name="Hagestad O.C."/>
            <person name="Hou L."/>
            <person name="Andersen J.H."/>
            <person name="Hansen E.H."/>
            <person name="Altermark B."/>
            <person name="Li C."/>
            <person name="Kuhnert E."/>
            <person name="Cox R.J."/>
            <person name="Crous P.W."/>
            <person name="Spatafora J.W."/>
            <person name="Lail K."/>
            <person name="Amirebrahimi M."/>
            <person name="Lipzen A."/>
            <person name="Pangilinan J."/>
            <person name="Andreopoulos W."/>
            <person name="Hayes R.D."/>
            <person name="Ng V."/>
            <person name="Grigoriev I.V."/>
            <person name="Jackson S.A."/>
            <person name="Sutton T.D.S."/>
            <person name="Dobson A.D.W."/>
            <person name="Rama T."/>
        </authorList>
    </citation>
    <scope>NUCLEOTIDE SEQUENCE</scope>
    <source>
        <strain evidence="11">TRa018bII</strain>
    </source>
</reference>
<comment type="similarity">
    <text evidence="1 9">Belongs to the lysophospholipase family.</text>
</comment>
<sequence length="508" mass="53659">MISNVVFTVFLSAVSAASSYTPVNGACPSGSLVRAASGLSDNEEAYRVSRQVVADEALRTWLAKTNTAFGSTGDLPSIALSSSGGGLRSTLTSAGVVQAFDDRESTSSTSGLFQALTYHAALSGGGWLLASMAGNNYPTISALRDDIWEDGFRNSLLAPGGLLVAIADAKIMIDVSDKEEAGFDTTLVDVYGRLLAWQLLDVGDHGTSTTLSSIASLSSFTSHSVPYPIWTAMGVKVFEGECAPGPNGTLYEMSPFEFGSWDDDVSAFMQTQYLGTSMKNGVPASAQCTTNYDNLGYTMATSANIFYPVCLNAPDITGDDVLTSLGALFDTNNISAQEVLSLADGASSLQNDPIFPLLQPARNISVMIVNDNSADLSTNFPNGTAIVTTYVQTFNQDLELMPTIPPVDVFVAQGLNTRATFFGCDEPEKTTIIYLPNADYTFNSGTSTTKIGCSKDDTNSMITNGNQVAEQGEREGWATCPGCGIMKKAAQSLPAECTACFAEYCFTA</sequence>
<dbReference type="Proteomes" id="UP000824998">
    <property type="component" value="Unassembled WGS sequence"/>
</dbReference>
<evidence type="ECO:0000313" key="12">
    <source>
        <dbReference type="Proteomes" id="UP000824998"/>
    </source>
</evidence>
<evidence type="ECO:0000256" key="2">
    <source>
        <dbReference type="ARBA" id="ARBA00013274"/>
    </source>
</evidence>
<dbReference type="PANTHER" id="PTHR10728">
    <property type="entry name" value="CYTOSOLIC PHOSPHOLIPASE A2"/>
    <property type="match status" value="1"/>
</dbReference>
<dbReference type="GO" id="GO:0004623">
    <property type="term" value="F:phospholipase A2 activity"/>
    <property type="evidence" value="ECO:0007669"/>
    <property type="project" value="TreeGrafter"/>
</dbReference>
<accession>A0A9P7YHU0</accession>
<evidence type="ECO:0000256" key="7">
    <source>
        <dbReference type="ARBA" id="ARBA00023180"/>
    </source>
</evidence>
<dbReference type="SUPFAM" id="SSF52151">
    <property type="entry name" value="FabD/lysophospholipase-like"/>
    <property type="match status" value="1"/>
</dbReference>
<dbReference type="PANTHER" id="PTHR10728:SF33">
    <property type="entry name" value="LYSOPHOSPHOLIPASE 1-RELATED"/>
    <property type="match status" value="1"/>
</dbReference>
<dbReference type="OrthoDB" id="4084751at2759"/>
<feature type="chain" id="PRO_5040547339" description="Lysophospholipase" evidence="9">
    <location>
        <begin position="17"/>
        <end position="508"/>
    </location>
</feature>
<feature type="signal peptide" evidence="9">
    <location>
        <begin position="1"/>
        <end position="16"/>
    </location>
</feature>
<dbReference type="Pfam" id="PF01735">
    <property type="entry name" value="PLA2_B"/>
    <property type="match status" value="2"/>
</dbReference>
<dbReference type="GO" id="GO:0046475">
    <property type="term" value="P:glycerophospholipid catabolic process"/>
    <property type="evidence" value="ECO:0007669"/>
    <property type="project" value="TreeGrafter"/>
</dbReference>
<evidence type="ECO:0000256" key="3">
    <source>
        <dbReference type="ARBA" id="ARBA00022729"/>
    </source>
</evidence>
<dbReference type="AlphaFoldDB" id="A0A9P7YHU0"/>
<dbReference type="SMART" id="SM00022">
    <property type="entry name" value="PLAc"/>
    <property type="match status" value="1"/>
</dbReference>
<comment type="caution">
    <text evidence="11">The sequence shown here is derived from an EMBL/GenBank/DDBJ whole genome shotgun (WGS) entry which is preliminary data.</text>
</comment>
<dbReference type="InterPro" id="IPR016035">
    <property type="entry name" value="Acyl_Trfase/lysoPLipase"/>
</dbReference>
<keyword evidence="11" id="KW-0808">Transferase</keyword>
<evidence type="ECO:0000313" key="11">
    <source>
        <dbReference type="EMBL" id="KAG9234079.1"/>
    </source>
</evidence>
<keyword evidence="7" id="KW-0325">Glycoprotein</keyword>
<evidence type="ECO:0000256" key="8">
    <source>
        <dbReference type="PROSITE-ProRule" id="PRU00555"/>
    </source>
</evidence>
<protein>
    <recommendedName>
        <fullName evidence="2 9">Lysophospholipase</fullName>
        <ecNumber evidence="2 9">3.1.1.5</ecNumber>
    </recommendedName>
</protein>
<dbReference type="EC" id="3.1.1.5" evidence="2 9"/>
<gene>
    <name evidence="11" type="ORF">BJ875DRAFT_510647</name>
</gene>
<keyword evidence="3 9" id="KW-0732">Signal</keyword>
<evidence type="ECO:0000256" key="4">
    <source>
        <dbReference type="ARBA" id="ARBA00022801"/>
    </source>
</evidence>
<comment type="catalytic activity">
    <reaction evidence="9">
        <text>a 1-acyl-sn-glycero-3-phosphocholine + H2O = sn-glycerol 3-phosphocholine + a fatty acid + H(+)</text>
        <dbReference type="Rhea" id="RHEA:15177"/>
        <dbReference type="ChEBI" id="CHEBI:15377"/>
        <dbReference type="ChEBI" id="CHEBI:15378"/>
        <dbReference type="ChEBI" id="CHEBI:16870"/>
        <dbReference type="ChEBI" id="CHEBI:28868"/>
        <dbReference type="ChEBI" id="CHEBI:58168"/>
        <dbReference type="EC" id="3.1.1.5"/>
    </reaction>
</comment>
<organism evidence="11 12">
    <name type="scientific">Amylocarpus encephaloides</name>
    <dbReference type="NCBI Taxonomy" id="45428"/>
    <lineage>
        <taxon>Eukaryota</taxon>
        <taxon>Fungi</taxon>
        <taxon>Dikarya</taxon>
        <taxon>Ascomycota</taxon>
        <taxon>Pezizomycotina</taxon>
        <taxon>Leotiomycetes</taxon>
        <taxon>Helotiales</taxon>
        <taxon>Helotiales incertae sedis</taxon>
        <taxon>Amylocarpus</taxon>
    </lineage>
</organism>
<dbReference type="GO" id="GO:0004622">
    <property type="term" value="F:phosphatidylcholine lysophospholipase activity"/>
    <property type="evidence" value="ECO:0007669"/>
    <property type="project" value="UniProtKB-EC"/>
</dbReference>
<name>A0A9P7YHU0_9HELO</name>
<evidence type="ECO:0000256" key="5">
    <source>
        <dbReference type="ARBA" id="ARBA00022963"/>
    </source>
</evidence>
<dbReference type="GO" id="GO:0005783">
    <property type="term" value="C:endoplasmic reticulum"/>
    <property type="evidence" value="ECO:0007669"/>
    <property type="project" value="TreeGrafter"/>
</dbReference>
<dbReference type="EMBL" id="MU251476">
    <property type="protein sequence ID" value="KAG9234079.1"/>
    <property type="molecule type" value="Genomic_DNA"/>
</dbReference>
<dbReference type="PROSITE" id="PS51210">
    <property type="entry name" value="PLA2C"/>
    <property type="match status" value="1"/>
</dbReference>
<keyword evidence="6 8" id="KW-0443">Lipid metabolism</keyword>
<dbReference type="Gene3D" id="3.40.1090.10">
    <property type="entry name" value="Cytosolic phospholipase A2 catalytic domain"/>
    <property type="match status" value="1"/>
</dbReference>
<evidence type="ECO:0000256" key="9">
    <source>
        <dbReference type="RuleBase" id="RU362103"/>
    </source>
</evidence>
<dbReference type="InterPro" id="IPR002642">
    <property type="entry name" value="LysoPLipase_cat_dom"/>
</dbReference>
<keyword evidence="5 8" id="KW-0442">Lipid degradation</keyword>